<dbReference type="STRING" id="83219.PM02_15905"/>
<keyword evidence="5 11" id="KW-0812">Transmembrane</keyword>
<organism evidence="14 15">
    <name type="scientific">Sulfitobacter mediterraneus</name>
    <dbReference type="NCBI Taxonomy" id="83219"/>
    <lineage>
        <taxon>Bacteria</taxon>
        <taxon>Pseudomonadati</taxon>
        <taxon>Pseudomonadota</taxon>
        <taxon>Alphaproteobacteria</taxon>
        <taxon>Rhodobacterales</taxon>
        <taxon>Roseobacteraceae</taxon>
        <taxon>Sulfitobacter</taxon>
    </lineage>
</organism>
<keyword evidence="14" id="KW-0282">Flagellum</keyword>
<feature type="region of interest" description="Disordered" evidence="10">
    <location>
        <begin position="278"/>
        <end position="323"/>
    </location>
</feature>
<comment type="caution">
    <text evidence="14">The sequence shown here is derived from an EMBL/GenBank/DDBJ whole genome shotgun (WGS) entry which is preliminary data.</text>
</comment>
<keyword evidence="14" id="KW-0966">Cell projection</keyword>
<dbReference type="InterPro" id="IPR006182">
    <property type="entry name" value="FliF_N_dom"/>
</dbReference>
<dbReference type="EMBL" id="JEMU01000015">
    <property type="protein sequence ID" value="KAJ02035.1"/>
    <property type="molecule type" value="Genomic_DNA"/>
</dbReference>
<evidence type="ECO:0000313" key="14">
    <source>
        <dbReference type="EMBL" id="KAJ02035.1"/>
    </source>
</evidence>
<comment type="function">
    <text evidence="9">The M ring may be actively involved in energy transduction.</text>
</comment>
<dbReference type="Gene3D" id="3.30.300.30">
    <property type="match status" value="1"/>
</dbReference>
<evidence type="ECO:0000259" key="13">
    <source>
        <dbReference type="Pfam" id="PF08345"/>
    </source>
</evidence>
<sequence>MQGLIDNLMALGRQRLLILAGTAVGVILAMLLGLNAVATPDYAPIYSNLSVTSANSIEATLANAGFKVSVSEDGSSVSVPRPDAARARMVLAESGVAIDGDPGWELFDEKSGLAMNSFLQKINRMRAMEGELARSIQTIDGISTARVHLVLPDREPFSREAPAPRASIIVRPEPGRAVTRKQAVAVRTLVASAVAELDLARVTVLSASGETILAEGTDGNGQATIQSAKAGIEDRLGQEIQNILTARVGAGNARVRVNVDLVTQREVIVEQTFDPDQQVVRSTENKSESQSGTEDGGNVGIENNIPAALGGEGGGATSNRSESDELVQYEIGNTRREIIREAGDVRRMTVAVLINGIYNVDGSDVTYAERSPEELNRLTELVKSAVGFQENRGDSVSVDSMRFMDYSMDLGDPVEMSLMDNLSENIVTIIRSIMALLIVGLIMVMGVRPILRRLNPPEQLEADPETTGGAPALAAGETDDIDALPAGSAGMQALPNGETPAATTALPGTARTAANGVDARDLLTDDYDDEEDQEYVEKQGIRGNLRKKKIDNIQRLADEKPEEVLRVLRSWLMTEAEA</sequence>
<dbReference type="GO" id="GO:0071973">
    <property type="term" value="P:bacterial-type flagellum-dependent cell motility"/>
    <property type="evidence" value="ECO:0007669"/>
    <property type="project" value="InterPro"/>
</dbReference>
<evidence type="ECO:0000256" key="4">
    <source>
        <dbReference type="ARBA" id="ARBA00022475"/>
    </source>
</evidence>
<dbReference type="InterPro" id="IPR045851">
    <property type="entry name" value="AMP-bd_C_sf"/>
</dbReference>
<dbReference type="PRINTS" id="PR01009">
    <property type="entry name" value="FLGMRINGFLIF"/>
</dbReference>
<evidence type="ECO:0000256" key="8">
    <source>
        <dbReference type="ARBA" id="ARBA00023143"/>
    </source>
</evidence>
<evidence type="ECO:0000256" key="3">
    <source>
        <dbReference type="ARBA" id="ARBA00007971"/>
    </source>
</evidence>
<evidence type="ECO:0000259" key="12">
    <source>
        <dbReference type="Pfam" id="PF01514"/>
    </source>
</evidence>
<dbReference type="NCBIfam" id="TIGR00206">
    <property type="entry name" value="fliF"/>
    <property type="match status" value="1"/>
</dbReference>
<evidence type="ECO:0000313" key="15">
    <source>
        <dbReference type="Proteomes" id="UP000027337"/>
    </source>
</evidence>
<evidence type="ECO:0000256" key="1">
    <source>
        <dbReference type="ARBA" id="ARBA00004117"/>
    </source>
</evidence>
<gene>
    <name evidence="14" type="ORF">PM02_15905</name>
</gene>
<dbReference type="InterPro" id="IPR013556">
    <property type="entry name" value="Flag_M-ring_C"/>
</dbReference>
<feature type="transmembrane region" description="Helical" evidence="11">
    <location>
        <begin position="426"/>
        <end position="447"/>
    </location>
</feature>
<protein>
    <recommendedName>
        <fullName evidence="9">Flagellar M-ring protein</fullName>
    </recommendedName>
</protein>
<comment type="subcellular location">
    <subcellularLocation>
        <location evidence="1 9">Bacterial flagellum basal body</location>
    </subcellularLocation>
    <subcellularLocation>
        <location evidence="2">Cell membrane</location>
        <topology evidence="2">Multi-pass membrane protein</topology>
    </subcellularLocation>
</comment>
<keyword evidence="7 11" id="KW-0472">Membrane</keyword>
<keyword evidence="6 11" id="KW-1133">Transmembrane helix</keyword>
<dbReference type="eggNOG" id="COG1766">
    <property type="taxonomic scope" value="Bacteria"/>
</dbReference>
<evidence type="ECO:0000256" key="2">
    <source>
        <dbReference type="ARBA" id="ARBA00004651"/>
    </source>
</evidence>
<name>A0A061SS09_9RHOB</name>
<evidence type="ECO:0000256" key="10">
    <source>
        <dbReference type="SAM" id="MobiDB-lite"/>
    </source>
</evidence>
<keyword evidence="14" id="KW-0969">Cilium</keyword>
<dbReference type="InterPro" id="IPR043427">
    <property type="entry name" value="YscJ/FliF"/>
</dbReference>
<dbReference type="GO" id="GO:0003774">
    <property type="term" value="F:cytoskeletal motor activity"/>
    <property type="evidence" value="ECO:0007669"/>
    <property type="project" value="InterPro"/>
</dbReference>
<keyword evidence="4" id="KW-1003">Cell membrane</keyword>
<dbReference type="PANTHER" id="PTHR30046:SF0">
    <property type="entry name" value="FLAGELLAR M-RING PROTEIN"/>
    <property type="match status" value="1"/>
</dbReference>
<keyword evidence="15" id="KW-1185">Reference proteome</keyword>
<evidence type="ECO:0000256" key="9">
    <source>
        <dbReference type="PIRNR" id="PIRNR004862"/>
    </source>
</evidence>
<evidence type="ECO:0000256" key="7">
    <source>
        <dbReference type="ARBA" id="ARBA00023136"/>
    </source>
</evidence>
<dbReference type="PIRSF" id="PIRSF004862">
    <property type="entry name" value="FliF"/>
    <property type="match status" value="1"/>
</dbReference>
<feature type="domain" description="Flagellar M-ring C-terminal" evidence="13">
    <location>
        <begin position="244"/>
        <end position="403"/>
    </location>
</feature>
<dbReference type="AlphaFoldDB" id="A0A061SS09"/>
<dbReference type="Pfam" id="PF01514">
    <property type="entry name" value="YscJ_FliF"/>
    <property type="match status" value="1"/>
</dbReference>
<evidence type="ECO:0000256" key="6">
    <source>
        <dbReference type="ARBA" id="ARBA00022989"/>
    </source>
</evidence>
<feature type="transmembrane region" description="Helical" evidence="11">
    <location>
        <begin position="16"/>
        <end position="38"/>
    </location>
</feature>
<dbReference type="Pfam" id="PF08345">
    <property type="entry name" value="YscJ_FliF_C"/>
    <property type="match status" value="1"/>
</dbReference>
<accession>A0A061SS09</accession>
<evidence type="ECO:0000256" key="11">
    <source>
        <dbReference type="SAM" id="Phobius"/>
    </source>
</evidence>
<reference evidence="14 15" key="1">
    <citation type="journal article" date="2014" name="Genome Announc.">
        <title>Draft Genome Sequences of Two Isolates of the Roseobacter Group, Sulfitobacter sp. Strains 3SOLIMAR09 and 1FIGIMAR09, from Harbors of Mallorca Island (Mediterranean Sea).</title>
        <authorList>
            <person name="Mas-Llado M."/>
            <person name="Pina-Villalonga J.M."/>
            <person name="Brunet-Galmes I."/>
            <person name="Nogales B."/>
            <person name="Bosch R."/>
        </authorList>
    </citation>
    <scope>NUCLEOTIDE SEQUENCE [LARGE SCALE GENOMIC DNA]</scope>
    <source>
        <strain evidence="14 15">1FIGIMAR09</strain>
    </source>
</reference>
<dbReference type="PANTHER" id="PTHR30046">
    <property type="entry name" value="FLAGELLAR M-RING PROTEIN"/>
    <property type="match status" value="1"/>
</dbReference>
<dbReference type="RefSeq" id="WP_037910286.1">
    <property type="nucleotide sequence ID" value="NZ_JEMU01000015.1"/>
</dbReference>
<dbReference type="InterPro" id="IPR000067">
    <property type="entry name" value="FlgMring_FliF"/>
</dbReference>
<keyword evidence="8 9" id="KW-0975">Bacterial flagellum</keyword>
<dbReference type="GO" id="GO:0005886">
    <property type="term" value="C:plasma membrane"/>
    <property type="evidence" value="ECO:0007669"/>
    <property type="project" value="UniProtKB-SubCell"/>
</dbReference>
<dbReference type="GO" id="GO:0009431">
    <property type="term" value="C:bacterial-type flagellum basal body, MS ring"/>
    <property type="evidence" value="ECO:0007669"/>
    <property type="project" value="InterPro"/>
</dbReference>
<evidence type="ECO:0000256" key="5">
    <source>
        <dbReference type="ARBA" id="ARBA00022692"/>
    </source>
</evidence>
<comment type="similarity">
    <text evidence="3 9">Belongs to the FliF family.</text>
</comment>
<dbReference type="Proteomes" id="UP000027337">
    <property type="component" value="Unassembled WGS sequence"/>
</dbReference>
<proteinExistence type="inferred from homology"/>
<feature type="domain" description="Flagellar M-ring N-terminal" evidence="12">
    <location>
        <begin position="39"/>
        <end position="211"/>
    </location>
</feature>